<gene>
    <name evidence="2" type="ORF">CAMP_LOCUS4618</name>
</gene>
<dbReference type="Pfam" id="PF13638">
    <property type="entry name" value="PIN_4"/>
    <property type="match status" value="1"/>
</dbReference>
<dbReference type="Proteomes" id="UP001152747">
    <property type="component" value="Unassembled WGS sequence"/>
</dbReference>
<dbReference type="AlphaFoldDB" id="A0A9P1ID77"/>
<name>A0A9P1ID77_9PELO</name>
<evidence type="ECO:0000313" key="3">
    <source>
        <dbReference type="Proteomes" id="UP001152747"/>
    </source>
</evidence>
<dbReference type="EMBL" id="CANHGI010000002">
    <property type="protein sequence ID" value="CAI5441981.1"/>
    <property type="molecule type" value="Genomic_DNA"/>
</dbReference>
<reference evidence="2" key="1">
    <citation type="submission" date="2022-11" db="EMBL/GenBank/DDBJ databases">
        <authorList>
            <person name="Kikuchi T."/>
        </authorList>
    </citation>
    <scope>NUCLEOTIDE SEQUENCE</scope>
    <source>
        <strain evidence="2">PS1010</strain>
    </source>
</reference>
<evidence type="ECO:0000259" key="1">
    <source>
        <dbReference type="Pfam" id="PF13638"/>
    </source>
</evidence>
<evidence type="ECO:0000313" key="2">
    <source>
        <dbReference type="EMBL" id="CAI5441981.1"/>
    </source>
</evidence>
<dbReference type="OrthoDB" id="2017974at2759"/>
<dbReference type="Gene3D" id="3.40.50.1010">
    <property type="entry name" value="5'-nuclease"/>
    <property type="match status" value="1"/>
</dbReference>
<keyword evidence="3" id="KW-1185">Reference proteome</keyword>
<protein>
    <recommendedName>
        <fullName evidence="1">PIN domain-containing protein</fullName>
    </recommendedName>
</protein>
<feature type="domain" description="PIN" evidence="1">
    <location>
        <begin position="14"/>
        <end position="98"/>
    </location>
</feature>
<sequence>MNKLKYRKPYLAADLAKVGHQIEGLASNKNAYLELESAAEKLQDFVDFREQQNDLDDSILKCALRVKTELRGELNVTLVTSDTNLLVKAHCNNLNALSTAKFLHKSGYWSQNRYEPHHSRRKRNSQQRRG</sequence>
<dbReference type="InterPro" id="IPR002716">
    <property type="entry name" value="PIN_dom"/>
</dbReference>
<organism evidence="2 3">
    <name type="scientific">Caenorhabditis angaria</name>
    <dbReference type="NCBI Taxonomy" id="860376"/>
    <lineage>
        <taxon>Eukaryota</taxon>
        <taxon>Metazoa</taxon>
        <taxon>Ecdysozoa</taxon>
        <taxon>Nematoda</taxon>
        <taxon>Chromadorea</taxon>
        <taxon>Rhabditida</taxon>
        <taxon>Rhabditina</taxon>
        <taxon>Rhabditomorpha</taxon>
        <taxon>Rhabditoidea</taxon>
        <taxon>Rhabditidae</taxon>
        <taxon>Peloderinae</taxon>
        <taxon>Caenorhabditis</taxon>
    </lineage>
</organism>
<proteinExistence type="predicted"/>
<comment type="caution">
    <text evidence="2">The sequence shown here is derived from an EMBL/GenBank/DDBJ whole genome shotgun (WGS) entry which is preliminary data.</text>
</comment>
<accession>A0A9P1ID77</accession>